<dbReference type="PANTHER" id="PTHR13383">
    <property type="entry name" value="RIBONUCLEASE H2 SUBUNIT B"/>
    <property type="match status" value="1"/>
</dbReference>
<name>A0AAV1UWG4_9STRA</name>
<dbReference type="Gene3D" id="2.20.25.530">
    <property type="match status" value="1"/>
</dbReference>
<dbReference type="Pfam" id="PF09468">
    <property type="entry name" value="RNase_H2-Ydr279"/>
    <property type="match status" value="1"/>
</dbReference>
<comment type="caution">
    <text evidence="3">The sequence shown here is derived from an EMBL/GenBank/DDBJ whole genome shotgun (WGS) entry which is preliminary data.</text>
</comment>
<dbReference type="Proteomes" id="UP001162060">
    <property type="component" value="Unassembled WGS sequence"/>
</dbReference>
<feature type="domain" description="Ribonuclease H2 subunit B wHTH" evidence="2">
    <location>
        <begin position="97"/>
        <end position="245"/>
    </location>
</feature>
<evidence type="ECO:0000313" key="3">
    <source>
        <dbReference type="EMBL" id="CAK7938028.1"/>
    </source>
</evidence>
<proteinExistence type="predicted"/>
<gene>
    <name evidence="3" type="ORF">PM001_LOCUS23178</name>
</gene>
<dbReference type="InterPro" id="IPR040456">
    <property type="entry name" value="RNase_H2_suB"/>
</dbReference>
<evidence type="ECO:0000259" key="2">
    <source>
        <dbReference type="Pfam" id="PF09468"/>
    </source>
</evidence>
<dbReference type="InterPro" id="IPR019024">
    <property type="entry name" value="RNase_H2_suB_wHTH"/>
</dbReference>
<dbReference type="GO" id="GO:0032299">
    <property type="term" value="C:ribonuclease H2 complex"/>
    <property type="evidence" value="ECO:0007669"/>
    <property type="project" value="InterPro"/>
</dbReference>
<dbReference type="AlphaFoldDB" id="A0AAV1UWG4"/>
<accession>A0AAV1UWG4</accession>
<protein>
    <recommendedName>
        <fullName evidence="2">Ribonuclease H2 subunit B wHTH domain-containing protein</fullName>
    </recommendedName>
</protein>
<feature type="region of interest" description="Disordered" evidence="1">
    <location>
        <begin position="277"/>
        <end position="303"/>
    </location>
</feature>
<reference evidence="3" key="1">
    <citation type="submission" date="2024-01" db="EMBL/GenBank/DDBJ databases">
        <authorList>
            <person name="Webb A."/>
        </authorList>
    </citation>
    <scope>NUCLEOTIDE SEQUENCE</scope>
    <source>
        <strain evidence="3">Pm1</strain>
    </source>
</reference>
<dbReference type="Gene3D" id="1.10.20.120">
    <property type="match status" value="1"/>
</dbReference>
<evidence type="ECO:0000313" key="4">
    <source>
        <dbReference type="Proteomes" id="UP001162060"/>
    </source>
</evidence>
<dbReference type="GO" id="GO:0006401">
    <property type="term" value="P:RNA catabolic process"/>
    <property type="evidence" value="ECO:0007669"/>
    <property type="project" value="TreeGrafter"/>
</dbReference>
<organism evidence="3 4">
    <name type="scientific">Peronospora matthiolae</name>
    <dbReference type="NCBI Taxonomy" id="2874970"/>
    <lineage>
        <taxon>Eukaryota</taxon>
        <taxon>Sar</taxon>
        <taxon>Stramenopiles</taxon>
        <taxon>Oomycota</taxon>
        <taxon>Peronosporomycetes</taxon>
        <taxon>Peronosporales</taxon>
        <taxon>Peronosporaceae</taxon>
        <taxon>Peronospora</taxon>
    </lineage>
</organism>
<sequence length="319" mass="35515">MTRKLLALVPSGLPSSTDFGRFHPDATDAPLLSVVLWTSRSTGSMTRTRQLALDKDKQKLLELQRLQPVDGARSWFVGNAVLQDGGVMVFSPVDALFVLLDAAWPQRARFSSVYDLLATAGNTWLLQLLTLRQVIECICDVQEMAGDEEVDNLCVKVNENKVTSWLRTKVERVASVLLKQEQDAAAKASTAAAFTDQVNVIGHSCVDKKIQAEKVQDEKADVARHYRHAIDVVGNYLANEWTDVLCSEFRVEREEEVKNVAKAAAGPMESFQRFDRRRMPENAVKRPTSIGAASIKKKSKLDNVDRSGMKSLTSFFSKK</sequence>
<dbReference type="GO" id="GO:0005654">
    <property type="term" value="C:nucleoplasm"/>
    <property type="evidence" value="ECO:0007669"/>
    <property type="project" value="TreeGrafter"/>
</dbReference>
<dbReference type="EMBL" id="CAKLBY020000228">
    <property type="protein sequence ID" value="CAK7938028.1"/>
    <property type="molecule type" value="Genomic_DNA"/>
</dbReference>
<evidence type="ECO:0000256" key="1">
    <source>
        <dbReference type="SAM" id="MobiDB-lite"/>
    </source>
</evidence>
<dbReference type="PANTHER" id="PTHR13383:SF11">
    <property type="entry name" value="RIBONUCLEASE H2 SUBUNIT B"/>
    <property type="match status" value="1"/>
</dbReference>